<evidence type="ECO:0000256" key="11">
    <source>
        <dbReference type="SAM" id="SignalP"/>
    </source>
</evidence>
<keyword evidence="12" id="KW-0966">Cell projection</keyword>
<gene>
    <name evidence="12" type="ordered locus">Q7C_1252</name>
</gene>
<dbReference type="AlphaFoldDB" id="I1YHK9"/>
<evidence type="ECO:0000256" key="1">
    <source>
        <dbReference type="ARBA" id="ARBA00002254"/>
    </source>
</evidence>
<accession>I1YHK9</accession>
<evidence type="ECO:0000256" key="2">
    <source>
        <dbReference type="ARBA" id="ARBA00004162"/>
    </source>
</evidence>
<reference evidence="12 13" key="1">
    <citation type="journal article" date="2012" name="J. Bacteriol.">
        <title>Complete genome sequences of Methylophaga sp. strain JAM1 and Methylophaga sp. strain JAM7.</title>
        <authorList>
            <person name="Villeneuve C."/>
            <person name="Martineau C."/>
            <person name="Mauffrey F."/>
            <person name="Villemur R."/>
        </authorList>
    </citation>
    <scope>NUCLEOTIDE SEQUENCE [LARGE SCALE GENOMIC DNA]</scope>
    <source>
        <strain evidence="12 13">JAM7</strain>
    </source>
</reference>
<keyword evidence="12" id="KW-0969">Cilium</keyword>
<dbReference type="PANTHER" id="PTHR35091:SF2">
    <property type="entry name" value="FLAGELLAR PROTEIN FLIL"/>
    <property type="match status" value="1"/>
</dbReference>
<evidence type="ECO:0000313" key="13">
    <source>
        <dbReference type="Proteomes" id="UP000009145"/>
    </source>
</evidence>
<dbReference type="GO" id="GO:0006935">
    <property type="term" value="P:chemotaxis"/>
    <property type="evidence" value="ECO:0007669"/>
    <property type="project" value="UniProtKB-KW"/>
</dbReference>
<dbReference type="Proteomes" id="UP000009145">
    <property type="component" value="Chromosome"/>
</dbReference>
<dbReference type="KEGG" id="mec:Q7C_1252"/>
<feature type="signal peptide" evidence="11">
    <location>
        <begin position="1"/>
        <end position="20"/>
    </location>
</feature>
<evidence type="ECO:0000256" key="7">
    <source>
        <dbReference type="ARBA" id="ARBA00022779"/>
    </source>
</evidence>
<evidence type="ECO:0000256" key="8">
    <source>
        <dbReference type="ARBA" id="ARBA00022989"/>
    </source>
</evidence>
<evidence type="ECO:0000256" key="10">
    <source>
        <dbReference type="RuleBase" id="RU364125"/>
    </source>
</evidence>
<keyword evidence="11" id="KW-0732">Signal</keyword>
<keyword evidence="13" id="KW-1185">Reference proteome</keyword>
<feature type="chain" id="PRO_5003654462" description="Flagellar protein FliL" evidence="11">
    <location>
        <begin position="21"/>
        <end position="133"/>
    </location>
</feature>
<dbReference type="RefSeq" id="WP_014703822.1">
    <property type="nucleotide sequence ID" value="NC_017856.1"/>
</dbReference>
<dbReference type="InterPro" id="IPR005503">
    <property type="entry name" value="FliL"/>
</dbReference>
<evidence type="ECO:0000256" key="3">
    <source>
        <dbReference type="ARBA" id="ARBA00008281"/>
    </source>
</evidence>
<comment type="subcellular location">
    <subcellularLocation>
        <location evidence="10">Cell inner membrane</location>
    </subcellularLocation>
    <subcellularLocation>
        <location evidence="2">Cell membrane</location>
        <topology evidence="2">Single-pass membrane protein</topology>
    </subcellularLocation>
</comment>
<organism evidence="12 13">
    <name type="scientific">Methylophaga frappieri (strain ATCC BAA-2434 / DSM 25690 / JAM7)</name>
    <dbReference type="NCBI Taxonomy" id="754477"/>
    <lineage>
        <taxon>Bacteria</taxon>
        <taxon>Pseudomonadati</taxon>
        <taxon>Pseudomonadota</taxon>
        <taxon>Gammaproteobacteria</taxon>
        <taxon>Thiotrichales</taxon>
        <taxon>Piscirickettsiaceae</taxon>
        <taxon>Methylophaga</taxon>
    </lineage>
</organism>
<dbReference type="GO" id="GO:0009425">
    <property type="term" value="C:bacterial-type flagellum basal body"/>
    <property type="evidence" value="ECO:0007669"/>
    <property type="project" value="InterPro"/>
</dbReference>
<evidence type="ECO:0000313" key="12">
    <source>
        <dbReference type="EMBL" id="AFJ02402.1"/>
    </source>
</evidence>
<dbReference type="Pfam" id="PF03748">
    <property type="entry name" value="FliL"/>
    <property type="match status" value="1"/>
</dbReference>
<keyword evidence="4" id="KW-1003">Cell membrane</keyword>
<dbReference type="eggNOG" id="COG1580">
    <property type="taxonomic scope" value="Bacteria"/>
</dbReference>
<dbReference type="HOGENOM" id="CLU_099018_10_2_6"/>
<dbReference type="EMBL" id="CP003380">
    <property type="protein sequence ID" value="AFJ02402.1"/>
    <property type="molecule type" value="Genomic_DNA"/>
</dbReference>
<keyword evidence="6" id="KW-0812">Transmembrane</keyword>
<keyword evidence="7 10" id="KW-0283">Flagellar rotation</keyword>
<comment type="function">
    <text evidence="1 10">Controls the rotational direction of flagella during chemotaxis.</text>
</comment>
<dbReference type="PANTHER" id="PTHR35091">
    <property type="entry name" value="FLAGELLAR PROTEIN FLIL"/>
    <property type="match status" value="1"/>
</dbReference>
<dbReference type="OrthoDB" id="5616092at2"/>
<keyword evidence="5 10" id="KW-0145">Chemotaxis</keyword>
<keyword evidence="8" id="KW-1133">Transmembrane helix</keyword>
<evidence type="ECO:0000256" key="4">
    <source>
        <dbReference type="ARBA" id="ARBA00022475"/>
    </source>
</evidence>
<comment type="similarity">
    <text evidence="3 10">Belongs to the FliL family.</text>
</comment>
<dbReference type="STRING" id="754477.Q7C_1252"/>
<keyword evidence="9 10" id="KW-0472">Membrane</keyword>
<keyword evidence="12" id="KW-0282">Flagellum</keyword>
<evidence type="ECO:0000256" key="5">
    <source>
        <dbReference type="ARBA" id="ARBA00022500"/>
    </source>
</evidence>
<dbReference type="GO" id="GO:0005886">
    <property type="term" value="C:plasma membrane"/>
    <property type="evidence" value="ECO:0007669"/>
    <property type="project" value="UniProtKB-SubCell"/>
</dbReference>
<sequence length="133" mass="15490" precursor="true">MRRRFVIWGIFLVSTFPVIAAEQAISVTPYYEIEDPFTINFLRQSEQQAKYLQIKVALKSDDPEIIAHAATHLPMIQDSLRLLFSDQDMTKISSIEGRQSLQSEAFDVINEIFVSELNNANLQEIYFTRFIWQ</sequence>
<proteinExistence type="inferred from homology"/>
<evidence type="ECO:0000256" key="9">
    <source>
        <dbReference type="ARBA" id="ARBA00023136"/>
    </source>
</evidence>
<keyword evidence="10" id="KW-0997">Cell inner membrane</keyword>
<name>I1YHK9_METFJ</name>
<evidence type="ECO:0000256" key="6">
    <source>
        <dbReference type="ARBA" id="ARBA00022692"/>
    </source>
</evidence>
<dbReference type="PATRIC" id="fig|754477.3.peg.1231"/>
<dbReference type="GO" id="GO:0071978">
    <property type="term" value="P:bacterial-type flagellum-dependent swarming motility"/>
    <property type="evidence" value="ECO:0007669"/>
    <property type="project" value="TreeGrafter"/>
</dbReference>
<protein>
    <recommendedName>
        <fullName evidence="10">Flagellar protein FliL</fullName>
    </recommendedName>
</protein>